<keyword evidence="3" id="KW-0946">Virion</keyword>
<gene>
    <name evidence="3" type="ORF">AT746_05285</name>
</gene>
<name>A0A0U3AUH2_9ALTE</name>
<keyword evidence="2" id="KW-0472">Membrane</keyword>
<keyword evidence="3" id="KW-0261">Viral envelope protein</keyword>
<dbReference type="InterPro" id="IPR021534">
    <property type="entry name" value="DUF3192"/>
</dbReference>
<evidence type="ECO:0000313" key="3">
    <source>
        <dbReference type="EMBL" id="ALS97743.1"/>
    </source>
</evidence>
<feature type="transmembrane region" description="Helical" evidence="2">
    <location>
        <begin position="9"/>
        <end position="27"/>
    </location>
</feature>
<organism evidence="3 4">
    <name type="scientific">Lacimicrobium alkaliphilum</name>
    <dbReference type="NCBI Taxonomy" id="1526571"/>
    <lineage>
        <taxon>Bacteria</taxon>
        <taxon>Pseudomonadati</taxon>
        <taxon>Pseudomonadota</taxon>
        <taxon>Gammaproteobacteria</taxon>
        <taxon>Alteromonadales</taxon>
        <taxon>Alteromonadaceae</taxon>
        <taxon>Lacimicrobium</taxon>
    </lineage>
</organism>
<dbReference type="STRING" id="1526571.AT746_05285"/>
<dbReference type="KEGG" id="lal:AT746_05285"/>
<dbReference type="InterPro" id="IPR037873">
    <property type="entry name" value="BamE-like"/>
</dbReference>
<dbReference type="OrthoDB" id="6399368at2"/>
<proteinExistence type="predicted"/>
<protein>
    <submittedName>
        <fullName evidence="3">Cell envelope protein SmpA</fullName>
    </submittedName>
</protein>
<dbReference type="Proteomes" id="UP000068447">
    <property type="component" value="Chromosome"/>
</dbReference>
<dbReference type="EMBL" id="CP013650">
    <property type="protein sequence ID" value="ALS97743.1"/>
    <property type="molecule type" value="Genomic_DNA"/>
</dbReference>
<evidence type="ECO:0000256" key="2">
    <source>
        <dbReference type="SAM" id="Phobius"/>
    </source>
</evidence>
<dbReference type="Pfam" id="PF11399">
    <property type="entry name" value="DUF3192"/>
    <property type="match status" value="1"/>
</dbReference>
<dbReference type="RefSeq" id="WP_062477453.1">
    <property type="nucleotide sequence ID" value="NZ_CP013650.1"/>
</dbReference>
<reference evidence="3 4" key="1">
    <citation type="submission" date="2015-12" db="EMBL/GenBank/DDBJ databases">
        <title>Complete genome of Lacimicrobium alkaliphilum KCTC 32984.</title>
        <authorList>
            <person name="Kim S.-G."/>
            <person name="Lee Y.-J."/>
        </authorList>
    </citation>
    <scope>NUCLEOTIDE SEQUENCE [LARGE SCALE GENOMIC DNA]</scope>
    <source>
        <strain evidence="3 4">YelD216</strain>
    </source>
</reference>
<accession>A0A0U3AUH2</accession>
<dbReference type="Gene3D" id="3.30.1450.10">
    <property type="match status" value="1"/>
</dbReference>
<sequence>MNNKIIRRAAIGFLIYLIFAALVLFFYPDDPDAMDWRDREQYNKVQVAKLDLGTSREEIIALMGAPDISEAKQVKDQRIQIMFYRTQHMESDGITTMNECTPLLFENDILIAWGDGTYQQYTDWQ</sequence>
<keyword evidence="1" id="KW-0732">Signal</keyword>
<evidence type="ECO:0000313" key="4">
    <source>
        <dbReference type="Proteomes" id="UP000068447"/>
    </source>
</evidence>
<keyword evidence="2" id="KW-0812">Transmembrane</keyword>
<keyword evidence="4" id="KW-1185">Reference proteome</keyword>
<keyword evidence="2" id="KW-1133">Transmembrane helix</keyword>
<evidence type="ECO:0000256" key="1">
    <source>
        <dbReference type="ARBA" id="ARBA00022729"/>
    </source>
</evidence>
<dbReference type="AlphaFoldDB" id="A0A0U3AUH2"/>